<reference evidence="3" key="1">
    <citation type="submission" date="2016-10" db="EMBL/GenBank/DDBJ databases">
        <authorList>
            <person name="Varghese N."/>
            <person name="Submissions S."/>
        </authorList>
    </citation>
    <scope>NUCLEOTIDE SEQUENCE [LARGE SCALE GENOMIC DNA]</scope>
    <source>
        <strain evidence="3">DSM 10146</strain>
    </source>
</reference>
<evidence type="ECO:0000313" key="2">
    <source>
        <dbReference type="EMBL" id="SDF68455.1"/>
    </source>
</evidence>
<dbReference type="AlphaFoldDB" id="A0A1G7N2Z0"/>
<proteinExistence type="predicted"/>
<sequence>MNTHKKLADLAKTIRSKNAGTDKITFDIIFREKDTYELVKRSRALTPESVCGILNVDASRLTDFVEYDPAYAIKFTILRERPSGSAGDGDIFGAQQYAPFLDMLVDISQ</sequence>
<dbReference type="STRING" id="282683.SAMN04488105_1508"/>
<name>A0A1G7N2Z0_9RHOB</name>
<dbReference type="EMBL" id="FNAV01000050">
    <property type="protein sequence ID" value="SDF68455.1"/>
    <property type="molecule type" value="Genomic_DNA"/>
</dbReference>
<accession>A0A1G7N2Z0</accession>
<keyword evidence="3" id="KW-1185">Reference proteome</keyword>
<dbReference type="InterPro" id="IPR025496">
    <property type="entry name" value="DUF4387"/>
</dbReference>
<protein>
    <recommendedName>
        <fullName evidence="1">DUF4387 domain-containing protein</fullName>
    </recommendedName>
</protein>
<feature type="domain" description="DUF4387" evidence="1">
    <location>
        <begin position="7"/>
        <end position="103"/>
    </location>
</feature>
<organism evidence="2 3">
    <name type="scientific">Salipiger thiooxidans</name>
    <dbReference type="NCBI Taxonomy" id="282683"/>
    <lineage>
        <taxon>Bacteria</taxon>
        <taxon>Pseudomonadati</taxon>
        <taxon>Pseudomonadota</taxon>
        <taxon>Alphaproteobacteria</taxon>
        <taxon>Rhodobacterales</taxon>
        <taxon>Roseobacteraceae</taxon>
        <taxon>Salipiger</taxon>
    </lineage>
</organism>
<gene>
    <name evidence="2" type="ORF">SAMN04488105_1508</name>
</gene>
<evidence type="ECO:0000259" key="1">
    <source>
        <dbReference type="Pfam" id="PF14330"/>
    </source>
</evidence>
<dbReference type="Proteomes" id="UP000198994">
    <property type="component" value="Unassembled WGS sequence"/>
</dbReference>
<dbReference type="RefSeq" id="WP_089964279.1">
    <property type="nucleotide sequence ID" value="NZ_FNAV01000050.1"/>
</dbReference>
<dbReference type="OrthoDB" id="9796125at2"/>
<evidence type="ECO:0000313" key="3">
    <source>
        <dbReference type="Proteomes" id="UP000198994"/>
    </source>
</evidence>
<dbReference type="Pfam" id="PF14330">
    <property type="entry name" value="DUF4387"/>
    <property type="match status" value="1"/>
</dbReference>